<dbReference type="Gene3D" id="2.30.110.10">
    <property type="entry name" value="Electron Transport, Fmn-binding Protein, Chain A"/>
    <property type="match status" value="1"/>
</dbReference>
<reference evidence="1" key="1">
    <citation type="submission" date="2022-10" db="EMBL/GenBank/DDBJ databases">
        <authorList>
            <person name="Koch H."/>
        </authorList>
    </citation>
    <scope>NUCLEOTIDE SEQUENCE</scope>
    <source>
        <strain evidence="1">DNF</strain>
    </source>
</reference>
<dbReference type="SUPFAM" id="SSF50475">
    <property type="entry name" value="FMN-binding split barrel"/>
    <property type="match status" value="1"/>
</dbReference>
<organism evidence="1 2">
    <name type="scientific">Nitrospira tepida</name>
    <dbReference type="NCBI Taxonomy" id="2973512"/>
    <lineage>
        <taxon>Bacteria</taxon>
        <taxon>Pseudomonadati</taxon>
        <taxon>Nitrospirota</taxon>
        <taxon>Nitrospiria</taxon>
        <taxon>Nitrospirales</taxon>
        <taxon>Nitrospiraceae</taxon>
        <taxon>Nitrospira</taxon>
    </lineage>
</organism>
<dbReference type="KEGG" id="nti:DNFV4_03746"/>
<name>A0AA86N268_9BACT</name>
<evidence type="ECO:0000313" key="1">
    <source>
        <dbReference type="EMBL" id="CAI4033310.1"/>
    </source>
</evidence>
<dbReference type="EMBL" id="OX365700">
    <property type="protein sequence ID" value="CAI4033310.1"/>
    <property type="molecule type" value="Genomic_DNA"/>
</dbReference>
<dbReference type="RefSeq" id="WP_289270406.1">
    <property type="nucleotide sequence ID" value="NZ_OX365700.1"/>
</dbReference>
<evidence type="ECO:0000313" key="2">
    <source>
        <dbReference type="Proteomes" id="UP001179121"/>
    </source>
</evidence>
<sequence>MIPQLLRDLLETGVSVMVGTRDHALMPECTRAWGIKVEPDAASVTVFLTETISRRTLANLRENGRIAITCTRPSDHTACQLKGTVRLIRPADPRDETPRSRWKREFFSELVAVGVPAELCEALITDPVLAVEVDVQESFGQTPGPGAGDRA</sequence>
<evidence type="ECO:0008006" key="3">
    <source>
        <dbReference type="Google" id="ProtNLM"/>
    </source>
</evidence>
<gene>
    <name evidence="1" type="ORF">DNFV4_03746</name>
</gene>
<proteinExistence type="predicted"/>
<keyword evidence="2" id="KW-1185">Reference proteome</keyword>
<dbReference type="InterPro" id="IPR012349">
    <property type="entry name" value="Split_barrel_FMN-bd"/>
</dbReference>
<accession>A0AA86N268</accession>
<dbReference type="Proteomes" id="UP001179121">
    <property type="component" value="Chromosome"/>
</dbReference>
<protein>
    <recommendedName>
        <fullName evidence="3">Pyridoxamine 5'-phosphate oxidase putative domain-containing protein</fullName>
    </recommendedName>
</protein>
<dbReference type="AlphaFoldDB" id="A0AA86N268"/>